<evidence type="ECO:0000313" key="2">
    <source>
        <dbReference type="EMBL" id="ODO00010.1"/>
    </source>
</evidence>
<feature type="region of interest" description="Disordered" evidence="1">
    <location>
        <begin position="176"/>
        <end position="350"/>
    </location>
</feature>
<feature type="compositionally biased region" description="Basic and acidic residues" evidence="1">
    <location>
        <begin position="218"/>
        <end position="230"/>
    </location>
</feature>
<evidence type="ECO:0000256" key="1">
    <source>
        <dbReference type="SAM" id="MobiDB-lite"/>
    </source>
</evidence>
<dbReference type="Proteomes" id="UP000095149">
    <property type="component" value="Unassembled WGS sequence"/>
</dbReference>
<sequence>MIVDKRERVRVSVRCSAYKARTTAPIESDSTLESSICRKGKPIHLNLTDLGRPKSVKKPVQKAGAIDKFLQPIPPRPRTDAGHQRMEDSDKEEDNSDRIIALHEDQDQAFVQSYERFTRQMLRNRNDDEEDGGAESDVEGETVVAKGMSEEEYDQKVLRPQLATLDEMQDLLDTGYREGNQKEGTRWGRVETADSKWSKANMERQNVTSEPPISPRHLSTEHRKNKDARKVRNVHVPGGLSAFVGAAPPAPVPQKKRGRPPKAKGPSEAEPVPKKKRGRPRKNPIPVDPSLSVPSAASSSALGVPSSSLAPSSPSQPVSTSPHPTSHDVASPLDPNLEQGSDSKEGLPGFEYEGRGLEYVVGDDFEDDLFEGDDLNENREEVPEKNPRIRRPLAELVKEIDEIYEQRVIADKVQPRLTSEHKQAYVQLKYMLGFMRTLKIGRLAASHLVAEGSMEGDDSSVYEARRIRAHLADYERLGHLVLMQSS</sequence>
<gene>
    <name evidence="2" type="ORF">I350_06630</name>
</gene>
<dbReference type="EMBL" id="MEKH01000011">
    <property type="protein sequence ID" value="ODO00010.1"/>
    <property type="molecule type" value="Genomic_DNA"/>
</dbReference>
<comment type="caution">
    <text evidence="2">The sequence shown here is derived from an EMBL/GenBank/DDBJ whole genome shotgun (WGS) entry which is preliminary data.</text>
</comment>
<feature type="region of interest" description="Disordered" evidence="1">
    <location>
        <begin position="69"/>
        <end position="95"/>
    </location>
</feature>
<feature type="compositionally biased region" description="Low complexity" evidence="1">
    <location>
        <begin position="284"/>
        <end position="324"/>
    </location>
</feature>
<feature type="compositionally biased region" description="Basic and acidic residues" evidence="1">
    <location>
        <begin position="77"/>
        <end position="88"/>
    </location>
</feature>
<proteinExistence type="predicted"/>
<name>A0A1E3JGM6_9TREE</name>
<organism evidence="2 3">
    <name type="scientific">Cryptococcus amylolentus CBS 6273</name>
    <dbReference type="NCBI Taxonomy" id="1296118"/>
    <lineage>
        <taxon>Eukaryota</taxon>
        <taxon>Fungi</taxon>
        <taxon>Dikarya</taxon>
        <taxon>Basidiomycota</taxon>
        <taxon>Agaricomycotina</taxon>
        <taxon>Tremellomycetes</taxon>
        <taxon>Tremellales</taxon>
        <taxon>Cryptococcaceae</taxon>
        <taxon>Cryptococcus</taxon>
    </lineage>
</organism>
<dbReference type="OrthoDB" id="10566536at2759"/>
<feature type="compositionally biased region" description="Basic and acidic residues" evidence="1">
    <location>
        <begin position="176"/>
        <end position="197"/>
    </location>
</feature>
<evidence type="ECO:0000313" key="3">
    <source>
        <dbReference type="Proteomes" id="UP000095149"/>
    </source>
</evidence>
<reference evidence="2 3" key="1">
    <citation type="submission" date="2016-06" db="EMBL/GenBank/DDBJ databases">
        <title>Evolution of pathogenesis and genome organization in the Tremellales.</title>
        <authorList>
            <person name="Cuomo C."/>
            <person name="Litvintseva A."/>
            <person name="Heitman J."/>
            <person name="Chen Y."/>
            <person name="Sun S."/>
            <person name="Springer D."/>
            <person name="Dromer F."/>
            <person name="Young S."/>
            <person name="Zeng Q."/>
            <person name="Chapman S."/>
            <person name="Gujja S."/>
            <person name="Saif S."/>
            <person name="Birren B."/>
        </authorList>
    </citation>
    <scope>NUCLEOTIDE SEQUENCE [LARGE SCALE GENOMIC DNA]</scope>
    <source>
        <strain evidence="2 3">CBS 6273</strain>
    </source>
</reference>
<dbReference type="AlphaFoldDB" id="A0A1E3JGM6"/>
<protein>
    <submittedName>
        <fullName evidence="2">Uncharacterized protein</fullName>
    </submittedName>
</protein>
<accession>A0A1E3JGM6</accession>